<dbReference type="InterPro" id="IPR012338">
    <property type="entry name" value="Beta-lactam/transpept-like"/>
</dbReference>
<reference evidence="4" key="1">
    <citation type="submission" date="2016-03" db="EMBL/GenBank/DDBJ databases">
        <title>Mechanisms controlling the formation of the plant cell surface in tip-growing cells are functionally conserved among land plants.</title>
        <authorList>
            <person name="Honkanen S."/>
            <person name="Jones V.A."/>
            <person name="Morieri G."/>
            <person name="Champion C."/>
            <person name="Hetherington A.J."/>
            <person name="Kelly S."/>
            <person name="Saint-Marcoux D."/>
            <person name="Proust H."/>
            <person name="Prescott H."/>
            <person name="Dolan L."/>
        </authorList>
    </citation>
    <scope>NUCLEOTIDE SEQUENCE [LARGE SCALE GENOMIC DNA]</scope>
    <source>
        <tissue evidence="4">Whole gametophyte</tissue>
    </source>
</reference>
<feature type="region of interest" description="Disordered" evidence="1">
    <location>
        <begin position="1"/>
        <end position="35"/>
    </location>
</feature>
<dbReference type="SUPFAM" id="SSF56601">
    <property type="entry name" value="beta-lactamase/transpeptidase-like"/>
    <property type="match status" value="1"/>
</dbReference>
<dbReference type="InterPro" id="IPR001466">
    <property type="entry name" value="Beta-lactam-related"/>
</dbReference>
<dbReference type="GO" id="GO:0005794">
    <property type="term" value="C:Golgi apparatus"/>
    <property type="evidence" value="ECO:0007669"/>
    <property type="project" value="TreeGrafter"/>
</dbReference>
<accession>A0A176VH72</accession>
<dbReference type="GO" id="GO:0005783">
    <property type="term" value="C:endoplasmic reticulum"/>
    <property type="evidence" value="ECO:0007669"/>
    <property type="project" value="TreeGrafter"/>
</dbReference>
<dbReference type="PANTHER" id="PTHR43173">
    <property type="entry name" value="ABC1 FAMILY PROTEIN"/>
    <property type="match status" value="1"/>
</dbReference>
<comment type="caution">
    <text evidence="4">The sequence shown here is derived from an EMBL/GenBank/DDBJ whole genome shotgun (WGS) entry which is preliminary data.</text>
</comment>
<name>A0A176VH72_MARPO</name>
<dbReference type="SUPFAM" id="SSF56112">
    <property type="entry name" value="Protein kinase-like (PK-like)"/>
    <property type="match status" value="1"/>
</dbReference>
<evidence type="ECO:0000256" key="1">
    <source>
        <dbReference type="SAM" id="MobiDB-lite"/>
    </source>
</evidence>
<evidence type="ECO:0000259" key="2">
    <source>
        <dbReference type="Pfam" id="PF00144"/>
    </source>
</evidence>
<evidence type="ECO:0008006" key="6">
    <source>
        <dbReference type="Google" id="ProtNLM"/>
    </source>
</evidence>
<dbReference type="InterPro" id="IPR004147">
    <property type="entry name" value="ABC1_dom"/>
</dbReference>
<dbReference type="InterPro" id="IPR051130">
    <property type="entry name" value="Mito_struct-func_regulator"/>
</dbReference>
<protein>
    <recommendedName>
        <fullName evidence="6">ABC1 atypical kinase-like domain-containing protein</fullName>
    </recommendedName>
</protein>
<dbReference type="InterPro" id="IPR011009">
    <property type="entry name" value="Kinase-like_dom_sf"/>
</dbReference>
<feature type="region of interest" description="Disordered" evidence="1">
    <location>
        <begin position="810"/>
        <end position="841"/>
    </location>
</feature>
<gene>
    <name evidence="4" type="ORF">AXG93_3960s1450</name>
</gene>
<feature type="region of interest" description="Disordered" evidence="1">
    <location>
        <begin position="409"/>
        <end position="440"/>
    </location>
</feature>
<feature type="domain" description="Beta-lactamase-related" evidence="2">
    <location>
        <begin position="515"/>
        <end position="808"/>
    </location>
</feature>
<dbReference type="EMBL" id="LVLJ01003657">
    <property type="protein sequence ID" value="OAE20254.1"/>
    <property type="molecule type" value="Genomic_DNA"/>
</dbReference>
<organism evidence="4 5">
    <name type="scientific">Marchantia polymorpha subsp. ruderalis</name>
    <dbReference type="NCBI Taxonomy" id="1480154"/>
    <lineage>
        <taxon>Eukaryota</taxon>
        <taxon>Viridiplantae</taxon>
        <taxon>Streptophyta</taxon>
        <taxon>Embryophyta</taxon>
        <taxon>Marchantiophyta</taxon>
        <taxon>Marchantiopsida</taxon>
        <taxon>Marchantiidae</taxon>
        <taxon>Marchantiales</taxon>
        <taxon>Marchantiaceae</taxon>
        <taxon>Marchantia</taxon>
    </lineage>
</organism>
<dbReference type="Proteomes" id="UP000077202">
    <property type="component" value="Unassembled WGS sequence"/>
</dbReference>
<dbReference type="Pfam" id="PF03109">
    <property type="entry name" value="ABC1"/>
    <property type="match status" value="1"/>
</dbReference>
<dbReference type="AlphaFoldDB" id="A0A176VH72"/>
<evidence type="ECO:0000313" key="4">
    <source>
        <dbReference type="EMBL" id="OAE20254.1"/>
    </source>
</evidence>
<evidence type="ECO:0000259" key="3">
    <source>
        <dbReference type="Pfam" id="PF03109"/>
    </source>
</evidence>
<dbReference type="Gene3D" id="3.40.710.10">
    <property type="entry name" value="DD-peptidase/beta-lactamase superfamily"/>
    <property type="match status" value="1"/>
</dbReference>
<sequence length="997" mass="110715">MDEPAPELSSFLPSWWPPFEEEESPRSQAATSSEWRRRKARRWQKSAAVEQEQILQKKEKWSKTEDVDRAWERTHEKNAERVLKTIIKLEGLWVKLGQYLSTRADVLPEAYVKCLRQLQDSLPPRPLSEVYRTIKKELGNSPDELFASFDDVPLATASIAQVHRAETKDGQKVVVKVQHDGIKAVILQDLKNALTIVKWLAWAEPQYDFGPVMDEWCSEVPKELDFNLEAENTTKVAQNLDIHNGGNSQFSGDKVDVLLPEVIQHTEKVLVLSYMDGVRLSDINALETMGVNKQVLVETITRSYAHQIFIDGFFNADPHPGNFLVSKEAPFKPILLDFGLTKSLTFDKKQALAKLLLACAEGDYASLLSAFSELGLKLRLDIPEEAMEVTNFFFRRSVPAKESRAALQQMTKEAEDRRKRVEKKLQEQQQEAEEKGGHVRNPVDAFPGDAVFFMRVLNLLRGMSSMLDTEVVYLELMRPFAEATLFSGNILADRNLQQENWIRTNVANSVVEEKLRKFLKQMGTQNRILGVQVCAYKDGKVIIDTAGGVLGKYDPRPVETDSLFPVFSVTKGVTAGLLHRLADQGKINFQEKVSTYWKEFGVNGKEEITVAQVLNHTAGLQNALSSTLQKNPMIMCNWKDTLNLLAQVAPESVPGKEQQYHTLTYGWLCGAIAEKATGKSFQELLEEFLVGPLQVNGEFYVGIPPGVESRLASLTLDLDDLKASLYKLAQTRPLESTGQMANGGLEERLRKATGTMEGDVTSSFATLPFLFNTLFVRRAIIPSANGHFSARALARYYAMLATGGNVPPLPSSEPPVGSHLHNPAKATPVSRKKSKKAKVPAVNIEQKNEVSTLAEKHPTTRLFSNPQILDAFVGRGQYSNLAFQDTRFGLGFMRMGSRDQDLSSSVTEGSLAFGHSGLGGSTAFCDPTHNFSIAVTLNKMNVGDVTADIVRFVTSQLGIPCPSQFSGSGDVGVEMTIVEMPIASSLEREEVGGITEI</sequence>
<dbReference type="CDD" id="cd05121">
    <property type="entry name" value="ABC1_ADCK3-like"/>
    <property type="match status" value="1"/>
</dbReference>
<dbReference type="PANTHER" id="PTHR43173:SF3">
    <property type="entry name" value="ABC1 FAMILY PROTEIN"/>
    <property type="match status" value="1"/>
</dbReference>
<feature type="compositionally biased region" description="Basic and acidic residues" evidence="1">
    <location>
        <begin position="412"/>
        <end position="437"/>
    </location>
</feature>
<feature type="domain" description="ABC1 atypical kinase-like" evidence="3">
    <location>
        <begin position="117"/>
        <end position="368"/>
    </location>
</feature>
<dbReference type="Pfam" id="PF00144">
    <property type="entry name" value="Beta-lactamase"/>
    <property type="match status" value="1"/>
</dbReference>
<proteinExistence type="predicted"/>
<evidence type="ECO:0000313" key="5">
    <source>
        <dbReference type="Proteomes" id="UP000077202"/>
    </source>
</evidence>
<keyword evidence="5" id="KW-1185">Reference proteome</keyword>